<evidence type="ECO:0000259" key="2">
    <source>
        <dbReference type="Pfam" id="PF16787"/>
    </source>
</evidence>
<accession>A0A8X7NAP0</accession>
<evidence type="ECO:0000313" key="3">
    <source>
        <dbReference type="EMBL" id="KAE8269543.1"/>
    </source>
</evidence>
<reference evidence="3" key="2">
    <citation type="journal article" date="2019" name="IMA Fungus">
        <title>Genome sequencing and comparison of five Tilletia species to identify candidate genes for the detection of regulated species infecting wheat.</title>
        <authorList>
            <person name="Nguyen H.D.T."/>
            <person name="Sultana T."/>
            <person name="Kesanakurti P."/>
            <person name="Hambleton S."/>
        </authorList>
    </citation>
    <scope>NUCLEOTIDE SEQUENCE</scope>
    <source>
        <strain evidence="3">DAOMC 236422</strain>
    </source>
</reference>
<dbReference type="PANTHER" id="PTHR37784">
    <property type="entry name" value="PROTEIN MSN1"/>
    <property type="match status" value="1"/>
</dbReference>
<dbReference type="InterPro" id="IPR038279">
    <property type="entry name" value="Ndc10_dom2_sf"/>
</dbReference>
<feature type="compositionally biased region" description="Low complexity" evidence="1">
    <location>
        <begin position="1"/>
        <end position="18"/>
    </location>
</feature>
<evidence type="ECO:0000313" key="4">
    <source>
        <dbReference type="Proteomes" id="UP000078113"/>
    </source>
</evidence>
<dbReference type="GO" id="GO:0000978">
    <property type="term" value="F:RNA polymerase II cis-regulatory region sequence-specific DNA binding"/>
    <property type="evidence" value="ECO:0007669"/>
    <property type="project" value="TreeGrafter"/>
</dbReference>
<sequence length="994" mass="108541">MAVDSSSSTAEAAAASSSFKEPDSNSKGVGGRSLKIRKDGVAYTDTNKMIAVHYAFFNAKTKKRKIDEAVEELGCGKTALYSWKKSFPVAAGAVNAAPDSALAKIMAVIQSRSDQDNLRIFRQPTFSGATPPDGATSSPTSSHPSSSSYPGAPPASSTPSLAPAFARPDGLGPQAENPAISGIHPGMLSALLISALRRIEDAVPVSDDELRKVEVVMDGDVETSAVAFVEESVSLGVRLKDQNLKDSTKSLWVPHQKHFIAWWRALNRLRAATDKEGIAAESEEVLVTEQKLLTWLNCYVLYRNPTLVYESVRTHVKAIKNLWEFQVALKKNPFPAPDGHLVSQYLKAISLSRAAQSRALGSDKFTNSLKDGYDRQGHIDHAIIGRSEDLRDRELSDFYACELPESRPQPCPIIVATQLSSKTNKEARPERGIAARHKDVEVCPVGAFGMWLLQRFGGKDGAPDFSSRDTWYHLKLLIPEDSVDHTIAVTYETQAALLKQSFAACAITSSAVTHAMRKGGSRFAYEASCTEDAVRKHGRWCGDRMMERYLTGVSLQPVRALSGFNKDGGDYWLPRALLEPPQELARSLFPWVEAKEEDIKKRLLHGGESDAAALEFLAMLKFMRVVLLQDMAMLQENHPSFPFFSTAPFNTTAFFTFQTALKEKIRSTPTPFEMSLESLMPAVCHALASVRTAVEEIRMLISSATAELKAQVQAVENRAEERHAEVMSAVGTMLLMGQGGSRKNDNQARAVQTMLVDGIKTVMTLLQQVQQISLGAEVDIELPINPTPSSITTNAANFAVDPASTAYSSTISSPPPPPSSSAAQQSQSQQQLRQLLLSLTNVSPSPPLLVVPGGSAFTLPLVRNAVELWEEWTIGREGRASLETIRVEDEDRYENDKKYVRRLAATAAIRQQLYRWAKVVSFIKEVAEEGQGDGGDIARLLDTQMRKDKGKLSSPLRSMAEILLNAALKDELKRAILSSLPSASSVSGPVPMSA</sequence>
<reference evidence="3" key="1">
    <citation type="submission" date="2016-04" db="EMBL/GenBank/DDBJ databases">
        <authorList>
            <person name="Nguyen H.D."/>
            <person name="Samba Siva P."/>
            <person name="Cullis J."/>
            <person name="Levesque C.A."/>
            <person name="Hambleton S."/>
        </authorList>
    </citation>
    <scope>NUCLEOTIDE SEQUENCE</scope>
    <source>
        <strain evidence="3">DAOMC 236422</strain>
    </source>
</reference>
<protein>
    <recommendedName>
        <fullName evidence="2">Ndc10 domain-containing protein</fullName>
    </recommendedName>
</protein>
<feature type="region of interest" description="Disordered" evidence="1">
    <location>
        <begin position="1"/>
        <end position="32"/>
    </location>
</feature>
<feature type="compositionally biased region" description="Low complexity" evidence="1">
    <location>
        <begin position="135"/>
        <end position="166"/>
    </location>
</feature>
<dbReference type="PANTHER" id="PTHR37784:SF2">
    <property type="entry name" value="HIGH-OSMOLARITY-INDUCED TRANSCRIPTION PROTEIN 1"/>
    <property type="match status" value="1"/>
</dbReference>
<dbReference type="EMBL" id="LWDG02000089">
    <property type="protein sequence ID" value="KAE8269543.1"/>
    <property type="molecule type" value="Genomic_DNA"/>
</dbReference>
<dbReference type="InterPro" id="IPR031872">
    <property type="entry name" value="NDC10_II"/>
</dbReference>
<dbReference type="GO" id="GO:0060963">
    <property type="term" value="P:positive regulation of ribosomal protein gene transcription by RNA polymerase II"/>
    <property type="evidence" value="ECO:0007669"/>
    <property type="project" value="TreeGrafter"/>
</dbReference>
<feature type="region of interest" description="Disordered" evidence="1">
    <location>
        <begin position="805"/>
        <end position="827"/>
    </location>
</feature>
<gene>
    <name evidence="3" type="ORF">A4X09_0g2800</name>
</gene>
<dbReference type="InterPro" id="IPR052146">
    <property type="entry name" value="HOT1"/>
</dbReference>
<dbReference type="Proteomes" id="UP000078113">
    <property type="component" value="Unassembled WGS sequence"/>
</dbReference>
<dbReference type="Gene3D" id="1.10.443.20">
    <property type="entry name" value="Centromere DNA-binding protein complex CBF3 subunit, domain 2"/>
    <property type="match status" value="1"/>
</dbReference>
<feature type="domain" description="Ndc10" evidence="2">
    <location>
        <begin position="332"/>
        <end position="654"/>
    </location>
</feature>
<dbReference type="AlphaFoldDB" id="A0A8X7NAP0"/>
<keyword evidence="4" id="KW-1185">Reference proteome</keyword>
<dbReference type="Pfam" id="PF16787">
    <property type="entry name" value="NDC10_II"/>
    <property type="match status" value="1"/>
</dbReference>
<feature type="region of interest" description="Disordered" evidence="1">
    <location>
        <begin position="123"/>
        <end position="178"/>
    </location>
</feature>
<comment type="caution">
    <text evidence="3">The sequence shown here is derived from an EMBL/GenBank/DDBJ whole genome shotgun (WGS) entry which is preliminary data.</text>
</comment>
<evidence type="ECO:0000256" key="1">
    <source>
        <dbReference type="SAM" id="MobiDB-lite"/>
    </source>
</evidence>
<proteinExistence type="predicted"/>
<dbReference type="GO" id="GO:0000981">
    <property type="term" value="F:DNA-binding transcription factor activity, RNA polymerase II-specific"/>
    <property type="evidence" value="ECO:0007669"/>
    <property type="project" value="TreeGrafter"/>
</dbReference>
<organism evidence="3 4">
    <name type="scientific">Tilletia walkeri</name>
    <dbReference type="NCBI Taxonomy" id="117179"/>
    <lineage>
        <taxon>Eukaryota</taxon>
        <taxon>Fungi</taxon>
        <taxon>Dikarya</taxon>
        <taxon>Basidiomycota</taxon>
        <taxon>Ustilaginomycotina</taxon>
        <taxon>Exobasidiomycetes</taxon>
        <taxon>Tilletiales</taxon>
        <taxon>Tilletiaceae</taxon>
        <taxon>Tilletia</taxon>
    </lineage>
</organism>
<name>A0A8X7NAP0_9BASI</name>